<evidence type="ECO:0000256" key="1">
    <source>
        <dbReference type="SAM" id="Phobius"/>
    </source>
</evidence>
<reference evidence="2" key="1">
    <citation type="submission" date="2019-11" db="UniProtKB">
        <authorList>
            <consortium name="WormBaseParasite"/>
        </authorList>
    </citation>
    <scope>IDENTIFICATION</scope>
</reference>
<keyword evidence="1" id="KW-1133">Transmembrane helix</keyword>
<dbReference type="WBParaSite" id="MCU_001204-RA">
    <property type="protein sequence ID" value="MCU_001204-RA"/>
    <property type="gene ID" value="MCU_001204"/>
</dbReference>
<accession>A0A5K3EK39</accession>
<keyword evidence="1" id="KW-0812">Transmembrane</keyword>
<sequence length="70" mass="8338">MLLSTSVIRMLFWSCISVMNIYSGYLVVVRMWTWSHYKGQVHRFFRIHACPLLRDITIKVPPVCPKKRNL</sequence>
<dbReference type="AlphaFoldDB" id="A0A5K3EK39"/>
<feature type="transmembrane region" description="Helical" evidence="1">
    <location>
        <begin position="6"/>
        <end position="28"/>
    </location>
</feature>
<evidence type="ECO:0000313" key="2">
    <source>
        <dbReference type="WBParaSite" id="MCU_001204-RA"/>
    </source>
</evidence>
<keyword evidence="1" id="KW-0472">Membrane</keyword>
<name>A0A5K3EK39_MESCO</name>
<protein>
    <submittedName>
        <fullName evidence="2">Secreted protein</fullName>
    </submittedName>
</protein>
<organism evidence="2">
    <name type="scientific">Mesocestoides corti</name>
    <name type="common">Flatworm</name>
    <dbReference type="NCBI Taxonomy" id="53468"/>
    <lineage>
        <taxon>Eukaryota</taxon>
        <taxon>Metazoa</taxon>
        <taxon>Spiralia</taxon>
        <taxon>Lophotrochozoa</taxon>
        <taxon>Platyhelminthes</taxon>
        <taxon>Cestoda</taxon>
        <taxon>Eucestoda</taxon>
        <taxon>Cyclophyllidea</taxon>
        <taxon>Mesocestoididae</taxon>
        <taxon>Mesocestoides</taxon>
    </lineage>
</organism>
<proteinExistence type="predicted"/>